<dbReference type="InterPro" id="IPR005900">
    <property type="entry name" value="6-phosphogluconolactonase_DevB"/>
</dbReference>
<dbReference type="PANTHER" id="PTHR11054">
    <property type="entry name" value="6-PHOSPHOGLUCONOLACTONASE"/>
    <property type="match status" value="1"/>
</dbReference>
<dbReference type="CDD" id="cd01400">
    <property type="entry name" value="6PGL"/>
    <property type="match status" value="1"/>
</dbReference>
<evidence type="ECO:0000256" key="6">
    <source>
        <dbReference type="ARBA" id="ARBA00020337"/>
    </source>
</evidence>
<comment type="catalytic activity">
    <reaction evidence="1 7">
        <text>6-phospho-D-glucono-1,5-lactone + H2O = 6-phospho-D-gluconate + H(+)</text>
        <dbReference type="Rhea" id="RHEA:12556"/>
        <dbReference type="ChEBI" id="CHEBI:15377"/>
        <dbReference type="ChEBI" id="CHEBI:15378"/>
        <dbReference type="ChEBI" id="CHEBI:57955"/>
        <dbReference type="ChEBI" id="CHEBI:58759"/>
        <dbReference type="EC" id="3.1.1.31"/>
    </reaction>
</comment>
<proteinExistence type="inferred from homology"/>
<name>A0A938B1C2_UNCTE</name>
<dbReference type="Gene3D" id="3.40.50.1360">
    <property type="match status" value="1"/>
</dbReference>
<comment type="pathway">
    <text evidence="3 7">Carbohydrate degradation; pentose phosphate pathway; D-ribulose 5-phosphate from D-glucose 6-phosphate (oxidative stage): step 2/3.</text>
</comment>
<dbReference type="GO" id="GO:0006098">
    <property type="term" value="P:pentose-phosphate shunt"/>
    <property type="evidence" value="ECO:0007669"/>
    <property type="project" value="InterPro"/>
</dbReference>
<comment type="caution">
    <text evidence="9">The sequence shown here is derived from an EMBL/GenBank/DDBJ whole genome shotgun (WGS) entry which is preliminary data.</text>
</comment>
<dbReference type="EMBL" id="VGLS01000051">
    <property type="protein sequence ID" value="MBM3222749.1"/>
    <property type="molecule type" value="Genomic_DNA"/>
</dbReference>
<organism evidence="9 10">
    <name type="scientific">Tectimicrobiota bacterium</name>
    <dbReference type="NCBI Taxonomy" id="2528274"/>
    <lineage>
        <taxon>Bacteria</taxon>
        <taxon>Pseudomonadati</taxon>
        <taxon>Nitrospinota/Tectimicrobiota group</taxon>
        <taxon>Candidatus Tectimicrobiota</taxon>
    </lineage>
</organism>
<accession>A0A938B1C2</accession>
<evidence type="ECO:0000313" key="10">
    <source>
        <dbReference type="Proteomes" id="UP000712673"/>
    </source>
</evidence>
<protein>
    <recommendedName>
        <fullName evidence="6 7">6-phosphogluconolactonase</fullName>
        <shortName evidence="7">6PGL</shortName>
        <ecNumber evidence="5 7">3.1.1.31</ecNumber>
    </recommendedName>
</protein>
<dbReference type="Proteomes" id="UP000712673">
    <property type="component" value="Unassembled WGS sequence"/>
</dbReference>
<evidence type="ECO:0000256" key="4">
    <source>
        <dbReference type="ARBA" id="ARBA00010662"/>
    </source>
</evidence>
<evidence type="ECO:0000259" key="8">
    <source>
        <dbReference type="Pfam" id="PF01182"/>
    </source>
</evidence>
<comment type="similarity">
    <text evidence="4 7">Belongs to the glucosamine/galactosamine-6-phosphate isomerase family. 6-phosphogluconolactonase subfamily.</text>
</comment>
<sequence>LASATYRDQVPWQHIEFFWGDERHVPPDHSDSNYRMAHEAMLSKVPVPATHVHRILAEQDAQHAADGYEATLRTSFNLAVEALPRFDLVLLGMGPDGHTASLFPGTTAVHEQKHLVAAPWVEKFNTFRITLTPPVLCNAAYVLFAAGGADKTETLREVMQGPYQPDLYPSQIVRPTHGTLLWLVDQAAARLLS</sequence>
<evidence type="ECO:0000256" key="5">
    <source>
        <dbReference type="ARBA" id="ARBA00013198"/>
    </source>
</evidence>
<dbReference type="Pfam" id="PF01182">
    <property type="entry name" value="Glucosamine_iso"/>
    <property type="match status" value="1"/>
</dbReference>
<dbReference type="AlphaFoldDB" id="A0A938B1C2"/>
<keyword evidence="7 9" id="KW-0378">Hydrolase</keyword>
<gene>
    <name evidence="7 9" type="primary">pgl</name>
    <name evidence="9" type="ORF">FJZ47_02955</name>
</gene>
<dbReference type="GO" id="GO:0017057">
    <property type="term" value="F:6-phosphogluconolactonase activity"/>
    <property type="evidence" value="ECO:0007669"/>
    <property type="project" value="UniProtKB-UniRule"/>
</dbReference>
<dbReference type="NCBIfam" id="TIGR01198">
    <property type="entry name" value="pgl"/>
    <property type="match status" value="1"/>
</dbReference>
<evidence type="ECO:0000256" key="1">
    <source>
        <dbReference type="ARBA" id="ARBA00000832"/>
    </source>
</evidence>
<reference evidence="9" key="1">
    <citation type="submission" date="2019-03" db="EMBL/GenBank/DDBJ databases">
        <title>Lake Tanganyika Metagenome-Assembled Genomes (MAGs).</title>
        <authorList>
            <person name="Tran P."/>
        </authorList>
    </citation>
    <scope>NUCLEOTIDE SEQUENCE</scope>
    <source>
        <strain evidence="9">K_DeepCast_65m_m2_066</strain>
    </source>
</reference>
<feature type="non-terminal residue" evidence="9">
    <location>
        <position position="1"/>
    </location>
</feature>
<dbReference type="PANTHER" id="PTHR11054:SF0">
    <property type="entry name" value="6-PHOSPHOGLUCONOLACTONASE"/>
    <property type="match status" value="1"/>
</dbReference>
<dbReference type="EC" id="3.1.1.31" evidence="5 7"/>
<dbReference type="GO" id="GO:0005975">
    <property type="term" value="P:carbohydrate metabolic process"/>
    <property type="evidence" value="ECO:0007669"/>
    <property type="project" value="UniProtKB-UniRule"/>
</dbReference>
<evidence type="ECO:0000313" key="9">
    <source>
        <dbReference type="EMBL" id="MBM3222749.1"/>
    </source>
</evidence>
<comment type="function">
    <text evidence="2 7">Hydrolysis of 6-phosphogluconolactone to 6-phosphogluconate.</text>
</comment>
<evidence type="ECO:0000256" key="7">
    <source>
        <dbReference type="RuleBase" id="RU365095"/>
    </source>
</evidence>
<dbReference type="InterPro" id="IPR006148">
    <property type="entry name" value="Glc/Gal-6P_isomerase"/>
</dbReference>
<evidence type="ECO:0000256" key="3">
    <source>
        <dbReference type="ARBA" id="ARBA00004961"/>
    </source>
</evidence>
<dbReference type="InterPro" id="IPR037171">
    <property type="entry name" value="NagB/RpiA_transferase-like"/>
</dbReference>
<dbReference type="InterPro" id="IPR039104">
    <property type="entry name" value="6PGL"/>
</dbReference>
<dbReference type="SUPFAM" id="SSF100950">
    <property type="entry name" value="NagB/RpiA/CoA transferase-like"/>
    <property type="match status" value="1"/>
</dbReference>
<feature type="domain" description="Glucosamine/galactosamine-6-phosphate isomerase" evidence="8">
    <location>
        <begin position="4"/>
        <end position="182"/>
    </location>
</feature>
<evidence type="ECO:0000256" key="2">
    <source>
        <dbReference type="ARBA" id="ARBA00002681"/>
    </source>
</evidence>